<protein>
    <recommendedName>
        <fullName evidence="4">Carbohydrate-binding domain-containing protein</fullName>
    </recommendedName>
</protein>
<keyword evidence="3" id="KW-1185">Reference proteome</keyword>
<organism evidence="2 3">
    <name type="scientific">Pseudoflavonifractor capillosus ATCC 29799</name>
    <dbReference type="NCBI Taxonomy" id="411467"/>
    <lineage>
        <taxon>Bacteria</taxon>
        <taxon>Bacillati</taxon>
        <taxon>Bacillota</taxon>
        <taxon>Clostridia</taxon>
        <taxon>Eubacteriales</taxon>
        <taxon>Oscillospiraceae</taxon>
        <taxon>Pseudoflavonifractor</taxon>
    </lineage>
</organism>
<feature type="compositionally biased region" description="Polar residues" evidence="1">
    <location>
        <begin position="546"/>
        <end position="569"/>
    </location>
</feature>
<dbReference type="EMBL" id="AAXG02000006">
    <property type="protein sequence ID" value="EDN01336.1"/>
    <property type="molecule type" value="Genomic_DNA"/>
</dbReference>
<sequence>MKNLQTVHRNFRLISACTVILAPILKQKGTLLMRNKWIPAALAAAMLISCAACTAGETEDVPSATPTQSTAAQVEEAEGTAVVLSDDGITVDGQAASTDPASAVYMGAEIVYYEDGHDETYGEGTAEEAHSAEEAAAHTVVTITQPGTYRLSGTLSAGQVAVDLGEDAENDPGAVVTLILDGVDITCTVAPAVIFYNVYECGSKDTETASPTVDTSAAGANVILADGSTNTVTGSHVARIYKEGTQDKLHKYDGAFYSKMSMNVSGESDESGTLNIIADNEGLDSALHLTINSGSIFITSQNDGINTNEDGVSVTTINGGRLSINAGLGAEGDGIDSNGYLTINAGEVVTVANGQSGDGGIDSDSGICLNGGSVLALGSRNDAVETGSSQAYMELSFAGEQAAGSSIVIKDSEGNELVSYTAERAFSSLTYTGADLTDGATYSVYVDGVQQQFTGHSFGMGGGMGFGGGQPQDGQQPPEGMEKPPENMEEPPENMGEPPQDGEMPEGERPERPEGAGGDGQQPPQPTDGGDRQPPEGGMAGDETAEPSTEFTISADTHSFSGVTGVQSE</sequence>
<reference evidence="2 3" key="2">
    <citation type="submission" date="2007-06" db="EMBL/GenBank/DDBJ databases">
        <title>Draft genome sequence of Pseudoflavonifractor capillosus ATCC 29799.</title>
        <authorList>
            <person name="Sudarsanam P."/>
            <person name="Ley R."/>
            <person name="Guruge J."/>
            <person name="Turnbaugh P.J."/>
            <person name="Mahowald M."/>
            <person name="Liep D."/>
            <person name="Gordon J."/>
        </authorList>
    </citation>
    <scope>NUCLEOTIDE SEQUENCE [LARGE SCALE GENOMIC DNA]</scope>
    <source>
        <strain evidence="2 3">ATCC 29799</strain>
    </source>
</reference>
<feature type="region of interest" description="Disordered" evidence="1">
    <location>
        <begin position="457"/>
        <end position="569"/>
    </location>
</feature>
<gene>
    <name evidence="2" type="ORF">BACCAP_00904</name>
</gene>
<dbReference type="Pfam" id="PF14262">
    <property type="entry name" value="Cthe_2159"/>
    <property type="match status" value="2"/>
</dbReference>
<dbReference type="Proteomes" id="UP000003639">
    <property type="component" value="Unassembled WGS sequence"/>
</dbReference>
<dbReference type="eggNOG" id="COG5263">
    <property type="taxonomic scope" value="Bacteria"/>
</dbReference>
<dbReference type="InterPro" id="IPR025584">
    <property type="entry name" value="Cthe_2159"/>
</dbReference>
<evidence type="ECO:0000313" key="2">
    <source>
        <dbReference type="EMBL" id="EDN01336.1"/>
    </source>
</evidence>
<comment type="caution">
    <text evidence="2">The sequence shown here is derived from an EMBL/GenBank/DDBJ whole genome shotgun (WGS) entry which is preliminary data.</text>
</comment>
<evidence type="ECO:0008006" key="4">
    <source>
        <dbReference type="Google" id="ProtNLM"/>
    </source>
</evidence>
<feature type="compositionally biased region" description="Gly residues" evidence="1">
    <location>
        <begin position="458"/>
        <end position="471"/>
    </location>
</feature>
<feature type="compositionally biased region" description="Low complexity" evidence="1">
    <location>
        <begin position="493"/>
        <end position="502"/>
    </location>
</feature>
<accession>A6NRS6</accession>
<reference evidence="2 3" key="1">
    <citation type="submission" date="2007-04" db="EMBL/GenBank/DDBJ databases">
        <authorList>
            <person name="Fulton L."/>
            <person name="Clifton S."/>
            <person name="Fulton B."/>
            <person name="Xu J."/>
            <person name="Minx P."/>
            <person name="Pepin K.H."/>
            <person name="Johnson M."/>
            <person name="Thiruvilangam P."/>
            <person name="Bhonagiri V."/>
            <person name="Nash W.E."/>
            <person name="Mardis E.R."/>
            <person name="Wilson R.K."/>
        </authorList>
    </citation>
    <scope>NUCLEOTIDE SEQUENCE [LARGE SCALE GENOMIC DNA]</scope>
    <source>
        <strain evidence="2 3">ATCC 29799</strain>
    </source>
</reference>
<name>A6NRS6_9FIRM</name>
<dbReference type="AlphaFoldDB" id="A6NRS6"/>
<proteinExistence type="predicted"/>
<evidence type="ECO:0000256" key="1">
    <source>
        <dbReference type="SAM" id="MobiDB-lite"/>
    </source>
</evidence>
<dbReference type="STRING" id="411467.BACCAP_00904"/>
<evidence type="ECO:0000313" key="3">
    <source>
        <dbReference type="Proteomes" id="UP000003639"/>
    </source>
</evidence>